<dbReference type="EMBL" id="PVZG01000012">
    <property type="protein sequence ID" value="PRY25726.1"/>
    <property type="molecule type" value="Genomic_DNA"/>
</dbReference>
<evidence type="ECO:0000256" key="1">
    <source>
        <dbReference type="SAM" id="SignalP"/>
    </source>
</evidence>
<name>A0A2T0RX10_9ACTN</name>
<feature type="signal peptide" evidence="1">
    <location>
        <begin position="1"/>
        <end position="28"/>
    </location>
</feature>
<evidence type="ECO:0000313" key="2">
    <source>
        <dbReference type="EMBL" id="PRY25726.1"/>
    </source>
</evidence>
<keyword evidence="1" id="KW-0732">Signal</keyword>
<reference evidence="2 3" key="1">
    <citation type="submission" date="2018-03" db="EMBL/GenBank/DDBJ databases">
        <title>Genomic Encyclopedia of Archaeal and Bacterial Type Strains, Phase II (KMG-II): from individual species to whole genera.</title>
        <authorList>
            <person name="Goeker M."/>
        </authorList>
    </citation>
    <scope>NUCLEOTIDE SEQUENCE [LARGE SCALE GENOMIC DNA]</scope>
    <source>
        <strain evidence="2 3">DSM 45348</strain>
    </source>
</reference>
<evidence type="ECO:0000313" key="3">
    <source>
        <dbReference type="Proteomes" id="UP000239209"/>
    </source>
</evidence>
<gene>
    <name evidence="2" type="ORF">CLV70_11292</name>
</gene>
<accession>A0A2T0RX10</accession>
<dbReference type="RefSeq" id="WP_106128918.1">
    <property type="nucleotide sequence ID" value="NZ_PVZG01000012.1"/>
</dbReference>
<dbReference type="Proteomes" id="UP000239209">
    <property type="component" value="Unassembled WGS sequence"/>
</dbReference>
<keyword evidence="3" id="KW-1185">Reference proteome</keyword>
<dbReference type="AlphaFoldDB" id="A0A2T0RX10"/>
<protein>
    <recommendedName>
        <fullName evidence="4">Ig-like domain-containing protein</fullName>
    </recommendedName>
</protein>
<organism evidence="2 3">
    <name type="scientific">Pseudosporangium ferrugineum</name>
    <dbReference type="NCBI Taxonomy" id="439699"/>
    <lineage>
        <taxon>Bacteria</taxon>
        <taxon>Bacillati</taxon>
        <taxon>Actinomycetota</taxon>
        <taxon>Actinomycetes</taxon>
        <taxon>Micromonosporales</taxon>
        <taxon>Micromonosporaceae</taxon>
        <taxon>Pseudosporangium</taxon>
    </lineage>
</organism>
<sequence length="236" mass="23234">MRHLRRTGVVAAALGLGLGALPAAPALALAPGTTVGPAGHAYTASLVSGTTATFVVGSTTVTCNRSGNTGQVPDEPGNTSADGPVVSALTPATFSNNGNNCPTNVLFTTARTVSNNTNGDWTIGLQYDPAGSTGTMTIPTAGVVTTISGLASCTVTVAPNGPASISGPWIDGTDTSAPVLDFSAGVSLPIRVTGGLTCPTGATSATFRARYAVTDTTDAAQQITVTDGTVVTPPEG</sequence>
<evidence type="ECO:0008006" key="4">
    <source>
        <dbReference type="Google" id="ProtNLM"/>
    </source>
</evidence>
<comment type="caution">
    <text evidence="2">The sequence shown here is derived from an EMBL/GenBank/DDBJ whole genome shotgun (WGS) entry which is preliminary data.</text>
</comment>
<proteinExistence type="predicted"/>
<feature type="chain" id="PRO_5015779550" description="Ig-like domain-containing protein" evidence="1">
    <location>
        <begin position="29"/>
        <end position="236"/>
    </location>
</feature>
<dbReference type="OrthoDB" id="3372193at2"/>